<dbReference type="Pfam" id="PF00023">
    <property type="entry name" value="Ank"/>
    <property type="match status" value="1"/>
</dbReference>
<dbReference type="InterPro" id="IPR002110">
    <property type="entry name" value="Ankyrin_rpt"/>
</dbReference>
<evidence type="ECO:0000313" key="6">
    <source>
        <dbReference type="Proteomes" id="UP000245119"/>
    </source>
</evidence>
<gene>
    <name evidence="5" type="ORF">C0Q70_09224</name>
</gene>
<feature type="compositionally biased region" description="Low complexity" evidence="4">
    <location>
        <begin position="428"/>
        <end position="445"/>
    </location>
</feature>
<dbReference type="SMART" id="SM00248">
    <property type="entry name" value="ANK"/>
    <property type="match status" value="3"/>
</dbReference>
<dbReference type="PANTHER" id="PTHR24134">
    <property type="entry name" value="ANKYRIN REPEAT-CONTAINING PROTEIN DDB_G0279043"/>
    <property type="match status" value="1"/>
</dbReference>
<evidence type="ECO:0000256" key="3">
    <source>
        <dbReference type="PROSITE-ProRule" id="PRU00023"/>
    </source>
</evidence>
<feature type="repeat" description="ANK" evidence="3">
    <location>
        <begin position="521"/>
        <end position="549"/>
    </location>
</feature>
<feature type="repeat" description="ANK" evidence="3">
    <location>
        <begin position="115"/>
        <end position="147"/>
    </location>
</feature>
<feature type="compositionally biased region" description="Polar residues" evidence="4">
    <location>
        <begin position="413"/>
        <end position="425"/>
    </location>
</feature>
<sequence length="758" mass="80896">MHTFGDLSAGLWRRVSSTSSSIFDLSAECEQLERSIRDNDVVAVKKFLQIHHGKFPVDLAGSFLDKSSCDSRSRRVSHVSHVSQDVEILLRKSQTLIDSLDRRESFGTESEVPSIFRTSLHLAVQHAAYDVLKLLLKYGVDPNEPSARVTFSSSNIRSSRASSCQQPEFLMQQLQYLHYDRQMHLHHQREKQQQQQQHNLHLQHDSLSWDDHSHHSGGSQLGDCTCCTLHQTVAQGQSPGSHHSTTPLITVAHALSSSPPIITPAVTTISPHCFISVPAEQPAQCWADTDPIAEGSAAASASGSSAIDEGNDSVFISVDSSAVLPHSSCQLQEEGHSSAAEGDVRHQRRESSPSESVTAAQSLAAAPQGGSPAFRAVVRSAASPEPVCGSQSANQCCSQAQQQQQQQLQQQSTRPSPRTKQSPPAGQTPISTSSSSPATLTVSVSGRGGDGCPASPTVIVWSDTGGDVEVRADSSSVVPGCVARLRLPDIAESESESGSVLDLGVTYSGGAGCDDLLCLPPIYLAVVEGRSQALRLLLRYGASPHVQDRHGCTPLHLACCPEFFNADCVFFLLRYGAKVNAQNCVNVSPFLLYPKVAEEQRALVFTALSRVHELMSKQSSGNSSSTSASTPTARAGGNPGGHDHPGAGHGVGGTQRSGSISRFFKRLSSESRSRGRERKITRDETAAAAAAAAATAGGTSAVSAAMFSDVRDRTSSFSSCKSLRSRHLSSCVVEDFESDVSVVSNVPCFSFVFRSRVS</sequence>
<dbReference type="Pfam" id="PF12796">
    <property type="entry name" value="Ank_2"/>
    <property type="match status" value="1"/>
</dbReference>
<evidence type="ECO:0000256" key="2">
    <source>
        <dbReference type="ARBA" id="ARBA00023043"/>
    </source>
</evidence>
<dbReference type="OrthoDB" id="269822at2759"/>
<keyword evidence="6" id="KW-1185">Reference proteome</keyword>
<dbReference type="PROSITE" id="PS50297">
    <property type="entry name" value="ANK_REP_REGION"/>
    <property type="match status" value="2"/>
</dbReference>
<reference evidence="5 6" key="1">
    <citation type="submission" date="2018-04" db="EMBL/GenBank/DDBJ databases">
        <title>The genome of golden apple snail Pomacea canaliculata provides insight into stress tolerance and invasive adaptation.</title>
        <authorList>
            <person name="Liu C."/>
            <person name="Liu B."/>
            <person name="Ren Y."/>
            <person name="Zhang Y."/>
            <person name="Wang H."/>
            <person name="Li S."/>
            <person name="Jiang F."/>
            <person name="Yin L."/>
            <person name="Zhang G."/>
            <person name="Qian W."/>
            <person name="Fan W."/>
        </authorList>
    </citation>
    <scope>NUCLEOTIDE SEQUENCE [LARGE SCALE GENOMIC DNA]</scope>
    <source>
        <strain evidence="5">SZHN2017</strain>
        <tissue evidence="5">Muscle</tissue>
    </source>
</reference>
<evidence type="ECO:0000256" key="1">
    <source>
        <dbReference type="ARBA" id="ARBA00022737"/>
    </source>
</evidence>
<dbReference type="InterPro" id="IPR036770">
    <property type="entry name" value="Ankyrin_rpt-contain_sf"/>
</dbReference>
<feature type="compositionally biased region" description="Low complexity" evidence="4">
    <location>
        <begin position="619"/>
        <end position="636"/>
    </location>
</feature>
<protein>
    <submittedName>
        <fullName evidence="5">Uncharacterized protein</fullName>
    </submittedName>
</protein>
<feature type="compositionally biased region" description="Basic and acidic residues" evidence="4">
    <location>
        <begin position="342"/>
        <end position="352"/>
    </location>
</feature>
<evidence type="ECO:0000256" key="4">
    <source>
        <dbReference type="SAM" id="MobiDB-lite"/>
    </source>
</evidence>
<keyword evidence="2 3" id="KW-0040">ANK repeat</keyword>
<feature type="repeat" description="ANK" evidence="3">
    <location>
        <begin position="550"/>
        <end position="584"/>
    </location>
</feature>
<dbReference type="SUPFAM" id="SSF48403">
    <property type="entry name" value="Ankyrin repeat"/>
    <property type="match status" value="1"/>
</dbReference>
<keyword evidence="1" id="KW-0677">Repeat</keyword>
<comment type="caution">
    <text evidence="5">The sequence shown here is derived from an EMBL/GenBank/DDBJ whole genome shotgun (WGS) entry which is preliminary data.</text>
</comment>
<evidence type="ECO:0000313" key="5">
    <source>
        <dbReference type="EMBL" id="PVD29963.1"/>
    </source>
</evidence>
<dbReference type="PROSITE" id="PS50088">
    <property type="entry name" value="ANK_REPEAT"/>
    <property type="match status" value="3"/>
</dbReference>
<organism evidence="5 6">
    <name type="scientific">Pomacea canaliculata</name>
    <name type="common">Golden apple snail</name>
    <dbReference type="NCBI Taxonomy" id="400727"/>
    <lineage>
        <taxon>Eukaryota</taxon>
        <taxon>Metazoa</taxon>
        <taxon>Spiralia</taxon>
        <taxon>Lophotrochozoa</taxon>
        <taxon>Mollusca</taxon>
        <taxon>Gastropoda</taxon>
        <taxon>Caenogastropoda</taxon>
        <taxon>Architaenioglossa</taxon>
        <taxon>Ampullarioidea</taxon>
        <taxon>Ampullariidae</taxon>
        <taxon>Pomacea</taxon>
    </lineage>
</organism>
<proteinExistence type="predicted"/>
<dbReference type="EMBL" id="PZQS01000005">
    <property type="protein sequence ID" value="PVD29963.1"/>
    <property type="molecule type" value="Genomic_DNA"/>
</dbReference>
<dbReference type="Gene3D" id="1.25.40.20">
    <property type="entry name" value="Ankyrin repeat-containing domain"/>
    <property type="match status" value="2"/>
</dbReference>
<name>A0A2T7P965_POMCA</name>
<dbReference type="AlphaFoldDB" id="A0A2T7P965"/>
<dbReference type="STRING" id="400727.A0A2T7P965"/>
<feature type="region of interest" description="Disordered" evidence="4">
    <location>
        <begin position="326"/>
        <end position="370"/>
    </location>
</feature>
<dbReference type="PANTHER" id="PTHR24134:SF9">
    <property type="entry name" value="ANKYRIN REPEAT AND SOCS BOX PROTEIN 8"/>
    <property type="match status" value="1"/>
</dbReference>
<feature type="region of interest" description="Disordered" evidence="4">
    <location>
        <begin position="405"/>
        <end position="456"/>
    </location>
</feature>
<accession>A0A2T7P965</accession>
<feature type="region of interest" description="Disordered" evidence="4">
    <location>
        <begin position="616"/>
        <end position="657"/>
    </location>
</feature>
<dbReference type="Proteomes" id="UP000245119">
    <property type="component" value="Linkage Group LG5"/>
</dbReference>